<name>A0A3E1NGZ0_9BACT</name>
<gene>
    <name evidence="2" type="ORF">DXN05_16505</name>
</gene>
<reference evidence="2 3" key="1">
    <citation type="submission" date="2018-08" db="EMBL/GenBank/DDBJ databases">
        <title>Chitinophagaceae sp. K23C18032701, a novel bacterium isolated from forest soil.</title>
        <authorList>
            <person name="Wang C."/>
        </authorList>
    </citation>
    <scope>NUCLEOTIDE SEQUENCE [LARGE SCALE GENOMIC DNA]</scope>
    <source>
        <strain evidence="2 3">K23C18032701</strain>
    </source>
</reference>
<dbReference type="AlphaFoldDB" id="A0A3E1NGZ0"/>
<comment type="caution">
    <text evidence="2">The sequence shown here is derived from an EMBL/GenBank/DDBJ whole genome shotgun (WGS) entry which is preliminary data.</text>
</comment>
<dbReference type="GO" id="GO:0047474">
    <property type="term" value="F:long-chain fatty acid--protein ligase activity"/>
    <property type="evidence" value="ECO:0007669"/>
    <property type="project" value="InterPro"/>
</dbReference>
<evidence type="ECO:0000259" key="1">
    <source>
        <dbReference type="Pfam" id="PF04443"/>
    </source>
</evidence>
<dbReference type="Proteomes" id="UP000261284">
    <property type="component" value="Unassembled WGS sequence"/>
</dbReference>
<accession>A0A3E1NGZ0</accession>
<dbReference type="OrthoDB" id="182577at2"/>
<protein>
    <submittedName>
        <fullName evidence="2">Acyl transferase</fullName>
    </submittedName>
</protein>
<dbReference type="RefSeq" id="WP_116848374.1">
    <property type="nucleotide sequence ID" value="NZ_QTJU01000006.1"/>
</dbReference>
<keyword evidence="3" id="KW-1185">Reference proteome</keyword>
<organism evidence="2 3">
    <name type="scientific">Deminuibacter soli</name>
    <dbReference type="NCBI Taxonomy" id="2291815"/>
    <lineage>
        <taxon>Bacteria</taxon>
        <taxon>Pseudomonadati</taxon>
        <taxon>Bacteroidota</taxon>
        <taxon>Chitinophagia</taxon>
        <taxon>Chitinophagales</taxon>
        <taxon>Chitinophagaceae</taxon>
        <taxon>Deminuibacter</taxon>
    </lineage>
</organism>
<sequence>MSNLNKTTDQYPLNESIVDNIFKDTIDFPGAALEIFRYQYSHNPVYRAWCDTLGVSSSMVQQVADIPFLPISFFKTHTVVSGIFEPEIVFESSGTTQTINSKHLVKSLEVYRQSFVKAFEREYGPISNWCVIGLLPAYLERQHSSLVKMVDDMIQLSGHADSGFYLYDHDKLAANLSVLEQAGTPVLLIGVTFGLLDFAEGFPMQLQHTVVMETGGMKGRRKEITRYELHDYLKQQLGISSVHAEYGMTELLSQAYAKGEGRFHCPPWMKVLPRDEEDPLLLHRHGRGVLNIIDLANIHSCSFIATEDVGQVHPDGSFEVWGRMDNSDIRGCSLLVV</sequence>
<dbReference type="GO" id="GO:0016740">
    <property type="term" value="F:transferase activity"/>
    <property type="evidence" value="ECO:0007669"/>
    <property type="project" value="UniProtKB-KW"/>
</dbReference>
<feature type="domain" description="Acyl-protein synthetase LuxE" evidence="1">
    <location>
        <begin position="33"/>
        <end position="334"/>
    </location>
</feature>
<dbReference type="GO" id="GO:0008218">
    <property type="term" value="P:bioluminescence"/>
    <property type="evidence" value="ECO:0007669"/>
    <property type="project" value="InterPro"/>
</dbReference>
<keyword evidence="2" id="KW-0808">Transferase</keyword>
<evidence type="ECO:0000313" key="2">
    <source>
        <dbReference type="EMBL" id="RFM27068.1"/>
    </source>
</evidence>
<proteinExistence type="predicted"/>
<dbReference type="InterPro" id="IPR007534">
    <property type="entry name" value="LuxE"/>
</dbReference>
<dbReference type="EMBL" id="QTJU01000006">
    <property type="protein sequence ID" value="RFM27068.1"/>
    <property type="molecule type" value="Genomic_DNA"/>
</dbReference>
<dbReference type="Pfam" id="PF04443">
    <property type="entry name" value="LuxE"/>
    <property type="match status" value="1"/>
</dbReference>
<evidence type="ECO:0000313" key="3">
    <source>
        <dbReference type="Proteomes" id="UP000261284"/>
    </source>
</evidence>